<feature type="binding site" evidence="15">
    <location>
        <position position="389"/>
    </location>
    <ligand>
        <name>Mg(2+)</name>
        <dbReference type="ChEBI" id="CHEBI:18420"/>
    </ligand>
</feature>
<keyword evidence="8 13" id="KW-0479">Metal-binding</keyword>
<feature type="binding site" evidence="14">
    <location>
        <position position="327"/>
    </location>
    <ligand>
        <name>ATP</name>
        <dbReference type="ChEBI" id="CHEBI:30616"/>
    </ligand>
</feature>
<dbReference type="InterPro" id="IPR014042">
    <property type="entry name" value="Glutathione_synthase_a-hlx"/>
</dbReference>
<dbReference type="GO" id="GO:0005829">
    <property type="term" value="C:cytosol"/>
    <property type="evidence" value="ECO:0007669"/>
    <property type="project" value="TreeGrafter"/>
</dbReference>
<feature type="binding site" evidence="14">
    <location>
        <position position="472"/>
    </location>
    <ligand>
        <name>ATP</name>
        <dbReference type="ChEBI" id="CHEBI:30616"/>
    </ligand>
</feature>
<reference evidence="17" key="1">
    <citation type="submission" date="2023-01" db="EMBL/GenBank/DDBJ databases">
        <title>Genome assembly of the deep-sea coral Lophelia pertusa.</title>
        <authorList>
            <person name="Herrera S."/>
            <person name="Cordes E."/>
        </authorList>
    </citation>
    <scope>NUCLEOTIDE SEQUENCE</scope>
    <source>
        <strain evidence="17">USNM1676648</strain>
        <tissue evidence="17">Polyp</tissue>
    </source>
</reference>
<dbReference type="InterPro" id="IPR037013">
    <property type="entry name" value="GSH-S_sub-bd_sf"/>
</dbReference>
<dbReference type="PANTHER" id="PTHR11130:SF0">
    <property type="entry name" value="GLUTATHIONE SYNTHETASE"/>
    <property type="match status" value="1"/>
</dbReference>
<dbReference type="OrthoDB" id="2020073at2759"/>
<feature type="binding site" evidence="14">
    <location>
        <begin position="385"/>
        <end position="394"/>
    </location>
    <ligand>
        <name>ATP</name>
        <dbReference type="ChEBI" id="CHEBI:30616"/>
    </ligand>
</feature>
<dbReference type="GO" id="GO:0000287">
    <property type="term" value="F:magnesium ion binding"/>
    <property type="evidence" value="ECO:0007669"/>
    <property type="project" value="UniProtKB-UniRule"/>
</dbReference>
<feature type="domain" description="Glutathione synthase substrate-binding" evidence="16">
    <location>
        <begin position="223"/>
        <end position="324"/>
    </location>
</feature>
<dbReference type="EC" id="6.3.2.3" evidence="4 13"/>
<evidence type="ECO:0000313" key="17">
    <source>
        <dbReference type="EMBL" id="KAJ7386657.1"/>
    </source>
</evidence>
<evidence type="ECO:0000259" key="16">
    <source>
        <dbReference type="Pfam" id="PF03199"/>
    </source>
</evidence>
<protein>
    <recommendedName>
        <fullName evidence="5 13">Glutathione synthetase</fullName>
        <shortName evidence="13">GSH-S</shortName>
        <ecNumber evidence="4 13">6.3.2.3</ecNumber>
    </recommendedName>
</protein>
<keyword evidence="9 13" id="KW-0547">Nucleotide-binding</keyword>
<feature type="binding site" evidence="14">
    <location>
        <position position="166"/>
    </location>
    <ligand>
        <name>ATP</name>
        <dbReference type="ChEBI" id="CHEBI:30616"/>
    </ligand>
</feature>
<organism evidence="17 18">
    <name type="scientific">Desmophyllum pertusum</name>
    <dbReference type="NCBI Taxonomy" id="174260"/>
    <lineage>
        <taxon>Eukaryota</taxon>
        <taxon>Metazoa</taxon>
        <taxon>Cnidaria</taxon>
        <taxon>Anthozoa</taxon>
        <taxon>Hexacorallia</taxon>
        <taxon>Scleractinia</taxon>
        <taxon>Caryophylliina</taxon>
        <taxon>Caryophylliidae</taxon>
        <taxon>Desmophyllum</taxon>
    </lineage>
</organism>
<evidence type="ECO:0000256" key="11">
    <source>
        <dbReference type="ARBA" id="ARBA00022842"/>
    </source>
</evidence>
<proteinExistence type="inferred from homology"/>
<evidence type="ECO:0000313" key="18">
    <source>
        <dbReference type="Proteomes" id="UP001163046"/>
    </source>
</evidence>
<evidence type="ECO:0000256" key="15">
    <source>
        <dbReference type="PIRSR" id="PIRSR001558-2"/>
    </source>
</evidence>
<dbReference type="Pfam" id="PF03917">
    <property type="entry name" value="GSH_synth_ATP"/>
    <property type="match status" value="1"/>
</dbReference>
<accession>A0A9W9ZS14</accession>
<evidence type="ECO:0000256" key="8">
    <source>
        <dbReference type="ARBA" id="ARBA00022723"/>
    </source>
</evidence>
<dbReference type="PIRSF" id="PIRSF001558">
    <property type="entry name" value="GSHase"/>
    <property type="match status" value="1"/>
</dbReference>
<feature type="binding site" evidence="15">
    <location>
        <position position="166"/>
    </location>
    <ligand>
        <name>Mg(2+)</name>
        <dbReference type="ChEBI" id="CHEBI:18420"/>
    </ligand>
</feature>
<dbReference type="NCBIfam" id="TIGR01986">
    <property type="entry name" value="glut_syn_euk"/>
    <property type="match status" value="1"/>
</dbReference>
<dbReference type="AlphaFoldDB" id="A0A9W9ZS14"/>
<feature type="binding site" evidence="15">
    <location>
        <position position="168"/>
    </location>
    <ligand>
        <name>Mg(2+)</name>
        <dbReference type="ChEBI" id="CHEBI:18420"/>
    </ligand>
</feature>
<dbReference type="Proteomes" id="UP001163046">
    <property type="component" value="Unassembled WGS sequence"/>
</dbReference>
<evidence type="ECO:0000256" key="2">
    <source>
        <dbReference type="ARBA" id="ARBA00010385"/>
    </source>
</evidence>
<dbReference type="InterPro" id="IPR005615">
    <property type="entry name" value="Glutathione_synthase"/>
</dbReference>
<comment type="similarity">
    <text evidence="2 13">Belongs to the eukaryotic GSH synthase family.</text>
</comment>
<keyword evidence="7 13" id="KW-0317">Glutathione biosynthesis</keyword>
<feature type="binding site" evidence="14">
    <location>
        <position position="478"/>
    </location>
    <ligand>
        <name>ATP</name>
        <dbReference type="ChEBI" id="CHEBI:30616"/>
    </ligand>
</feature>
<comment type="subunit">
    <text evidence="3">Homodimer.</text>
</comment>
<feature type="binding site" evidence="14">
    <location>
        <position position="445"/>
    </location>
    <ligand>
        <name>ATP</name>
        <dbReference type="ChEBI" id="CHEBI:30616"/>
    </ligand>
</feature>
<dbReference type="Gene3D" id="3.30.1490.50">
    <property type="match status" value="1"/>
</dbReference>
<dbReference type="GO" id="GO:0004363">
    <property type="term" value="F:glutathione synthase activity"/>
    <property type="evidence" value="ECO:0007669"/>
    <property type="project" value="UniProtKB-UniRule"/>
</dbReference>
<dbReference type="SUPFAM" id="SSF56059">
    <property type="entry name" value="Glutathione synthetase ATP-binding domain-like"/>
    <property type="match status" value="1"/>
</dbReference>
<comment type="cofactor">
    <cofactor evidence="13 15">
        <name>Mg(2+)</name>
        <dbReference type="ChEBI" id="CHEBI:18420"/>
    </cofactor>
    <text evidence="13 15">Binds 1 Mg(2+) ion per subunit.</text>
</comment>
<feature type="binding site" evidence="14">
    <location>
        <position position="239"/>
    </location>
    <ligand>
        <name>substrate</name>
    </ligand>
</feature>
<dbReference type="FunFam" id="3.40.50.1760:FF:000001">
    <property type="entry name" value="Glutathione synthetase"/>
    <property type="match status" value="1"/>
</dbReference>
<dbReference type="Pfam" id="PF03199">
    <property type="entry name" value="GSH_synthase"/>
    <property type="match status" value="1"/>
</dbReference>
<evidence type="ECO:0000256" key="5">
    <source>
        <dbReference type="ARBA" id="ARBA00020821"/>
    </source>
</evidence>
<comment type="caution">
    <text evidence="17">The sequence shown here is derived from an EMBL/GenBank/DDBJ whole genome shotgun (WGS) entry which is preliminary data.</text>
</comment>
<feature type="binding site" evidence="14">
    <location>
        <position position="396"/>
    </location>
    <ligand>
        <name>ATP</name>
        <dbReference type="ChEBI" id="CHEBI:30616"/>
    </ligand>
</feature>
<dbReference type="Gene3D" id="3.30.470.20">
    <property type="entry name" value="ATP-grasp fold, B domain"/>
    <property type="match status" value="1"/>
</dbReference>
<evidence type="ECO:0000256" key="1">
    <source>
        <dbReference type="ARBA" id="ARBA00004965"/>
    </source>
</evidence>
<keyword evidence="6 13" id="KW-0436">Ligase</keyword>
<evidence type="ECO:0000256" key="3">
    <source>
        <dbReference type="ARBA" id="ARBA00011738"/>
    </source>
</evidence>
<comment type="pathway">
    <text evidence="1 13">Sulfur metabolism; glutathione biosynthesis; glutathione from L-cysteine and L-glutamate: step 2/2.</text>
</comment>
<dbReference type="Gene3D" id="1.10.1080.10">
    <property type="entry name" value="Glutathione Synthetase, Chain A, domain 3"/>
    <property type="match status" value="1"/>
</dbReference>
<name>A0A9W9ZS14_9CNID</name>
<dbReference type="InterPro" id="IPR016185">
    <property type="entry name" value="PreATP-grasp_dom_sf"/>
</dbReference>
<feature type="binding site" evidence="14">
    <location>
        <begin position="417"/>
        <end position="420"/>
    </location>
    <ligand>
        <name>ATP</name>
        <dbReference type="ChEBI" id="CHEBI:30616"/>
    </ligand>
</feature>
<evidence type="ECO:0000256" key="7">
    <source>
        <dbReference type="ARBA" id="ARBA00022684"/>
    </source>
</evidence>
<dbReference type="EMBL" id="MU825875">
    <property type="protein sequence ID" value="KAJ7386657.1"/>
    <property type="molecule type" value="Genomic_DNA"/>
</dbReference>
<evidence type="ECO:0000256" key="12">
    <source>
        <dbReference type="ARBA" id="ARBA00048871"/>
    </source>
</evidence>
<keyword evidence="10 13" id="KW-0067">ATP-binding</keyword>
<evidence type="ECO:0000256" key="10">
    <source>
        <dbReference type="ARBA" id="ARBA00022840"/>
    </source>
</evidence>
<dbReference type="InterPro" id="IPR014709">
    <property type="entry name" value="Glutathione_synthase_C_euk"/>
</dbReference>
<gene>
    <name evidence="17" type="ORF">OS493_006662</name>
</gene>
<keyword evidence="18" id="KW-1185">Reference proteome</keyword>
<evidence type="ECO:0000256" key="13">
    <source>
        <dbReference type="PIRNR" id="PIRNR001558"/>
    </source>
</evidence>
<feature type="binding site" evidence="14">
    <location>
        <position position="470"/>
    </location>
    <ligand>
        <name>substrate</name>
    </ligand>
</feature>
<evidence type="ECO:0000256" key="9">
    <source>
        <dbReference type="ARBA" id="ARBA00022741"/>
    </source>
</evidence>
<dbReference type="InterPro" id="IPR004887">
    <property type="entry name" value="GSH_synth_subst-bd"/>
</dbReference>
<feature type="binding site" evidence="14">
    <location>
        <position position="131"/>
    </location>
    <ligand>
        <name>substrate</name>
    </ligand>
</feature>
<evidence type="ECO:0000256" key="6">
    <source>
        <dbReference type="ARBA" id="ARBA00022598"/>
    </source>
</evidence>
<sequence>MYSPKIKPLTAFCILVGTQPRRHLLISSLVTTMARLPHVSEHEFSQDEVRYLEREGRDYCLAHGMKLFTAAREVQTDFNLLVHKVSQDFEFTKKALLSTVAADPFTSRLFDIYKKVWEQGNAQSISLGIFRSDYMIDTSGGLHEKCCSCSAGNNNAADPIYIKQVEINTIALGGISFSCLVPNMHRYLLHLMGQENKVPPNPALDEAADGLIKAWELYGSTSAVIMFVVQPDEVNVYDQRLLQYRIDERNNGIKVTRRSLTDIFNDGKTNDDKSLFVNGLEVAVAYFRAGYTPKDYPTEKEWSARLTLELSRCIKCPTVAHQLMGTKKMQQVLSDPGVLERFLPDKESVDRVRRTFTGLYTLDLGSEGDHNMECCLKMVEKCVLKPQREGGGNNIYGEDIRRTLLDNSQNRSQYILMDRIQPEINKNVIVRQESTSMHPADVIPELGIVGIFVSRGNEVLLNKEGGYLVRTKTTEHADGGVFAGRAAFDSPYMV</sequence>
<dbReference type="PANTHER" id="PTHR11130">
    <property type="entry name" value="GLUTATHIONE SYNTHETASE"/>
    <property type="match status" value="1"/>
</dbReference>
<dbReference type="Gene3D" id="3.40.50.1760">
    <property type="entry name" value="Glutathione synthase, substrate-binding domain superfamily, eukaryotic"/>
    <property type="match status" value="1"/>
</dbReference>
<evidence type="ECO:0000256" key="14">
    <source>
        <dbReference type="PIRSR" id="PIRSR001558-1"/>
    </source>
</evidence>
<evidence type="ECO:0000256" key="4">
    <source>
        <dbReference type="ARBA" id="ARBA00012214"/>
    </source>
</evidence>
<dbReference type="Gene3D" id="3.30.1490.80">
    <property type="match status" value="1"/>
</dbReference>
<dbReference type="GO" id="GO:0005524">
    <property type="term" value="F:ATP binding"/>
    <property type="evidence" value="ECO:0007669"/>
    <property type="project" value="UniProtKB-UniRule"/>
</dbReference>
<comment type="catalytic activity">
    <reaction evidence="12">
        <text>gamma-L-glutamyl-L-cysteine + glycine + ATP = glutathione + ADP + phosphate + H(+)</text>
        <dbReference type="Rhea" id="RHEA:13557"/>
        <dbReference type="ChEBI" id="CHEBI:15378"/>
        <dbReference type="ChEBI" id="CHEBI:30616"/>
        <dbReference type="ChEBI" id="CHEBI:43474"/>
        <dbReference type="ChEBI" id="CHEBI:57305"/>
        <dbReference type="ChEBI" id="CHEBI:57925"/>
        <dbReference type="ChEBI" id="CHEBI:58173"/>
        <dbReference type="ChEBI" id="CHEBI:456216"/>
        <dbReference type="EC" id="6.3.2.3"/>
    </reaction>
    <physiologicalReaction direction="left-to-right" evidence="12">
        <dbReference type="Rhea" id="RHEA:13558"/>
    </physiologicalReaction>
</comment>
<keyword evidence="11 13" id="KW-0460">Magnesium</keyword>
<dbReference type="InterPro" id="IPR014049">
    <property type="entry name" value="Glutathione_synthase_N_euk"/>
</dbReference>
<dbReference type="GO" id="GO:0043295">
    <property type="term" value="F:glutathione binding"/>
    <property type="evidence" value="ECO:0007669"/>
    <property type="project" value="UniProtKB-UniRule"/>
</dbReference>
<dbReference type="SUPFAM" id="SSF52440">
    <property type="entry name" value="PreATP-grasp domain"/>
    <property type="match status" value="1"/>
</dbReference>